<accession>A0ABS2HJC8</accession>
<evidence type="ECO:0000313" key="2">
    <source>
        <dbReference type="Proteomes" id="UP000809621"/>
    </source>
</evidence>
<dbReference type="InterPro" id="IPR016024">
    <property type="entry name" value="ARM-type_fold"/>
</dbReference>
<keyword evidence="2" id="KW-1185">Reference proteome</keyword>
<dbReference type="Proteomes" id="UP000809621">
    <property type="component" value="Unassembled WGS sequence"/>
</dbReference>
<dbReference type="EMBL" id="JAFEUM010000004">
    <property type="protein sequence ID" value="MBM7037134.1"/>
    <property type="molecule type" value="Genomic_DNA"/>
</dbReference>
<dbReference type="PANTHER" id="PTHR41291">
    <property type="entry name" value="DNA ALKYLATION REPAIR PROTEIN"/>
    <property type="match status" value="1"/>
</dbReference>
<name>A0ABS2HJC8_9VIBR</name>
<evidence type="ECO:0000313" key="1">
    <source>
        <dbReference type="EMBL" id="MBM7037134.1"/>
    </source>
</evidence>
<organism evidence="1 2">
    <name type="scientific">Vibrio ulleungensis</name>
    <dbReference type="NCBI Taxonomy" id="2807619"/>
    <lineage>
        <taxon>Bacteria</taxon>
        <taxon>Pseudomonadati</taxon>
        <taxon>Pseudomonadota</taxon>
        <taxon>Gammaproteobacteria</taxon>
        <taxon>Vibrionales</taxon>
        <taxon>Vibrionaceae</taxon>
        <taxon>Vibrio</taxon>
    </lineage>
</organism>
<dbReference type="RefSeq" id="WP_205158691.1">
    <property type="nucleotide sequence ID" value="NZ_JAFEUM010000004.1"/>
</dbReference>
<sequence length="214" mass="24618">MAGSEQAQQILKELAGYSKMGEIKKLAKTIKKDHSLALELWATALYFPRLLAVLIFDKKQLSEESINTIATDLASHPEDERNMLSDWLLANQLTKDKALTTLLLNWQQSSVPLLRRWFWYHQARLRWTGKTLPIDNSAQLLDYLDAHLADEEAQVQWAMNFCAGWIGIFEAAHRQRCIELGERVALYKDEKVSKNCTPSYLPEFIRIEVGKRGD</sequence>
<dbReference type="SUPFAM" id="SSF48371">
    <property type="entry name" value="ARM repeat"/>
    <property type="match status" value="1"/>
</dbReference>
<gene>
    <name evidence="1" type="ORF">JQC93_12035</name>
</gene>
<proteinExistence type="predicted"/>
<reference evidence="1 2" key="1">
    <citation type="submission" date="2021-02" db="EMBL/GenBank/DDBJ databases">
        <authorList>
            <person name="Park J.-S."/>
        </authorList>
    </citation>
    <scope>NUCLEOTIDE SEQUENCE [LARGE SCALE GENOMIC DNA]</scope>
    <source>
        <strain evidence="1 2">188UL20-2</strain>
    </source>
</reference>
<dbReference type="InterPro" id="IPR014825">
    <property type="entry name" value="DNA_alkylation"/>
</dbReference>
<dbReference type="Pfam" id="PF08713">
    <property type="entry name" value="DNA_alkylation"/>
    <property type="match status" value="1"/>
</dbReference>
<comment type="caution">
    <text evidence="1">The sequence shown here is derived from an EMBL/GenBank/DDBJ whole genome shotgun (WGS) entry which is preliminary data.</text>
</comment>
<protein>
    <submittedName>
        <fullName evidence="1">DNA alkylation repair protein</fullName>
    </submittedName>
</protein>
<dbReference type="PANTHER" id="PTHR41291:SF1">
    <property type="entry name" value="DNA ALKYLATION REPAIR PROTEIN"/>
    <property type="match status" value="1"/>
</dbReference>